<dbReference type="GeneID" id="23797985"/>
<dbReference type="PANTHER" id="PTHR34236">
    <property type="entry name" value="DIMETHYL SULFOXIDE REDUCTASE TRANSCRIPTIONAL ACTIVATOR"/>
    <property type="match status" value="1"/>
</dbReference>
<dbReference type="Pfam" id="PF24278">
    <property type="entry name" value="HVO_0513_N"/>
    <property type="match status" value="1"/>
</dbReference>
<organism evidence="6 7">
    <name type="scientific">Halorhabdus tiamatea SARL4B</name>
    <dbReference type="NCBI Taxonomy" id="1033806"/>
    <lineage>
        <taxon>Archaea</taxon>
        <taxon>Methanobacteriati</taxon>
        <taxon>Methanobacteriota</taxon>
        <taxon>Stenosarchaea group</taxon>
        <taxon>Halobacteria</taxon>
        <taxon>Halobacteriales</taxon>
        <taxon>Haloarculaceae</taxon>
        <taxon>Halorhabdus</taxon>
    </lineage>
</organism>
<accession>F7PP08</accession>
<dbReference type="RefSeq" id="WP_008527846.1">
    <property type="nucleotide sequence ID" value="NC_021921.1"/>
</dbReference>
<proteinExistence type="predicted"/>
<reference evidence="6 7" key="2">
    <citation type="journal article" date="2013" name="PLoS ONE">
        <title>INDIGO - INtegrated Data Warehouse of MIcrobial GenOmes with Examples from the Red Sea Extremophiles.</title>
        <authorList>
            <person name="Alam I."/>
            <person name="Antunes A."/>
            <person name="Kamau A.A."/>
            <person name="Ba Alawi W."/>
            <person name="Kalkatawi M."/>
            <person name="Stingl U."/>
            <person name="Bajic V.B."/>
        </authorList>
    </citation>
    <scope>NUCLEOTIDE SEQUENCE [LARGE SCALE GENOMIC DNA]</scope>
    <source>
        <strain evidence="6 7">SARL4B</strain>
    </source>
</reference>
<sequence>MKHAQVRTSPDPDRTPPIFQLIAEAPFVTETRLVEWSLTERPTALFVVEGNRERLRTELETLSGVTWDLAPIEPGRTYLRAGIDPGPLLASVLSAIRTAGVIVVKPIVYRDGYVSVRLVGDAEQLQSLLDAMPDGAEVTLEGIRSGAPTRPEPATVLSDRQREAVRTALDLGYYDQPRGATHADVAEALGCSSSTASEHLQKGEAALIRSRFETA</sequence>
<dbReference type="OrthoDB" id="27447at2157"/>
<evidence type="ECO:0000313" key="6">
    <source>
        <dbReference type="EMBL" id="ERJ07204.1"/>
    </source>
</evidence>
<evidence type="ECO:0000259" key="3">
    <source>
        <dbReference type="Pfam" id="PF04967"/>
    </source>
</evidence>
<dbReference type="HOGENOM" id="CLU_092678_1_0_2"/>
<evidence type="ECO:0000256" key="2">
    <source>
        <dbReference type="ARBA" id="ARBA00023163"/>
    </source>
</evidence>
<dbReference type="KEGG" id="hti:HTIA_0682"/>
<reference evidence="5 8" key="3">
    <citation type="journal article" date="2014" name="Environ. Microbiol.">
        <title>Halorhabdus tiamatea: proteogenomics and glycosidase activity measurements identify the first cultivated euryarchaeon from a deep-sea anoxic brine lake as potential polysaccharide degrader.</title>
        <authorList>
            <person name="Werner J."/>
            <person name="Ferrer M."/>
            <person name="Michel G."/>
            <person name="Mann A.J."/>
            <person name="Huang S."/>
            <person name="Juarez S."/>
            <person name="Ciordia S."/>
            <person name="Albar J.P."/>
            <person name="Alcaide M."/>
            <person name="La Cono V."/>
            <person name="Yakimov M.M."/>
            <person name="Antunes A."/>
            <person name="Taborda M."/>
            <person name="Da Costa M.S."/>
            <person name="Amann R.I."/>
            <person name="Gloeckner F.O."/>
            <person name="Golyshina O.V."/>
            <person name="Golyshin P.N."/>
            <person name="Teeling H."/>
        </authorList>
    </citation>
    <scope>NUCLEOTIDE SEQUENCE [LARGE SCALE GENOMIC DNA]</scope>
    <source>
        <strain evidence="8">SARL4B</strain>
        <strain evidence="5">Type strain: SARL4B</strain>
    </source>
</reference>
<name>F7PP08_9EURY</name>
<dbReference type="STRING" id="1033806.HTIA_0682"/>
<keyword evidence="1" id="KW-0805">Transcription regulation</keyword>
<evidence type="ECO:0000313" key="8">
    <source>
        <dbReference type="Proteomes" id="UP000015381"/>
    </source>
</evidence>
<protein>
    <submittedName>
        <fullName evidence="5">Bacterio-opsin activator HTH domain protein</fullName>
    </submittedName>
    <submittedName>
        <fullName evidence="6">Bacterio-opsin activator-like protein</fullName>
    </submittedName>
</protein>
<dbReference type="InterPro" id="IPR007050">
    <property type="entry name" value="HTH_bacterioopsin"/>
</dbReference>
<evidence type="ECO:0000313" key="7">
    <source>
        <dbReference type="Proteomes" id="UP000003861"/>
    </source>
</evidence>
<feature type="domain" description="HTH bat-type" evidence="3">
    <location>
        <begin position="157"/>
        <end position="208"/>
    </location>
</feature>
<dbReference type="PANTHER" id="PTHR34236:SF1">
    <property type="entry name" value="DIMETHYL SULFOXIDE REDUCTASE TRANSCRIPTIONAL ACTIVATOR"/>
    <property type="match status" value="1"/>
</dbReference>
<evidence type="ECO:0000313" key="5">
    <source>
        <dbReference type="EMBL" id="CCQ32823.1"/>
    </source>
</evidence>
<reference evidence="6 7" key="1">
    <citation type="journal article" date="2011" name="J. Bacteriol.">
        <title>Genome sequence of Halorhabdus tiamatea, the first archaeon isolated from a deep-sea anoxic brine lake.</title>
        <authorList>
            <person name="Antunes A."/>
            <person name="Alam I."/>
            <person name="Bajic V.B."/>
            <person name="Stingl U."/>
        </authorList>
    </citation>
    <scope>NUCLEOTIDE SEQUENCE [LARGE SCALE GENOMIC DNA]</scope>
    <source>
        <strain evidence="6 7">SARL4B</strain>
    </source>
</reference>
<dbReference type="Proteomes" id="UP000015381">
    <property type="component" value="Chromosome I"/>
</dbReference>
<dbReference type="Pfam" id="PF04967">
    <property type="entry name" value="HTH_10"/>
    <property type="match status" value="1"/>
</dbReference>
<gene>
    <name evidence="6" type="primary">boa2</name>
    <name evidence="6" type="ORF">HLRTI_000813</name>
    <name evidence="5" type="ORF">HTIA_0682</name>
</gene>
<dbReference type="EMBL" id="HF571520">
    <property type="protein sequence ID" value="CCQ32823.1"/>
    <property type="molecule type" value="Genomic_DNA"/>
</dbReference>
<dbReference type="AlphaFoldDB" id="F7PP08"/>
<dbReference type="InterPro" id="IPR056493">
    <property type="entry name" value="HVO_0513_N"/>
</dbReference>
<dbReference type="eggNOG" id="arCOG02274">
    <property type="taxonomic scope" value="Archaea"/>
</dbReference>
<feature type="domain" description="HVO-0513-like N-terminal" evidence="4">
    <location>
        <begin position="17"/>
        <end position="143"/>
    </location>
</feature>
<keyword evidence="8" id="KW-1185">Reference proteome</keyword>
<dbReference type="Proteomes" id="UP000003861">
    <property type="component" value="Unassembled WGS sequence"/>
</dbReference>
<keyword evidence="2" id="KW-0804">Transcription</keyword>
<evidence type="ECO:0000259" key="4">
    <source>
        <dbReference type="Pfam" id="PF24278"/>
    </source>
</evidence>
<evidence type="ECO:0000256" key="1">
    <source>
        <dbReference type="ARBA" id="ARBA00023015"/>
    </source>
</evidence>
<dbReference type="EMBL" id="AFNT02000006">
    <property type="protein sequence ID" value="ERJ07204.1"/>
    <property type="molecule type" value="Genomic_DNA"/>
</dbReference>